<feature type="domain" description="HTH cro/C1-type" evidence="1">
    <location>
        <begin position="6"/>
        <end position="42"/>
    </location>
</feature>
<keyword evidence="3" id="KW-1185">Reference proteome</keyword>
<dbReference type="InterPro" id="IPR001387">
    <property type="entry name" value="Cro/C1-type_HTH"/>
</dbReference>
<dbReference type="SUPFAM" id="SSF47413">
    <property type="entry name" value="lambda repressor-like DNA-binding domains"/>
    <property type="match status" value="1"/>
</dbReference>
<dbReference type="PROSITE" id="PS50943">
    <property type="entry name" value="HTH_CROC1"/>
    <property type="match status" value="1"/>
</dbReference>
<dbReference type="Proteomes" id="UP000003994">
    <property type="component" value="Unassembled WGS sequence"/>
</dbReference>
<dbReference type="InterPro" id="IPR010982">
    <property type="entry name" value="Lambda_DNA-bd_dom_sf"/>
</dbReference>
<dbReference type="GO" id="GO:0003677">
    <property type="term" value="F:DNA binding"/>
    <property type="evidence" value="ECO:0007669"/>
    <property type="project" value="InterPro"/>
</dbReference>
<evidence type="ECO:0000313" key="3">
    <source>
        <dbReference type="Proteomes" id="UP000003994"/>
    </source>
</evidence>
<dbReference type="Gene3D" id="1.10.260.40">
    <property type="entry name" value="lambda repressor-like DNA-binding domains"/>
    <property type="match status" value="1"/>
</dbReference>
<proteinExistence type="predicted"/>
<dbReference type="HOGENOM" id="CLU_1479096_0_0_11"/>
<dbReference type="CDD" id="cd00093">
    <property type="entry name" value="HTH_XRE"/>
    <property type="match status" value="1"/>
</dbReference>
<reference evidence="2 3" key="1">
    <citation type="submission" date="2012-07" db="EMBL/GenBank/DDBJ databases">
        <title>The Genome Sequence of Actinomyces turicensis ACS-279-V-COL4.</title>
        <authorList>
            <consortium name="The Broad Institute Genome Sequencing Platform"/>
            <person name="Earl A."/>
            <person name="Ward D."/>
            <person name="Feldgarden M."/>
            <person name="Gevers D."/>
            <person name="Saerens B."/>
            <person name="Vaneechoutte M."/>
            <person name="Walker B."/>
            <person name="Young S.K."/>
            <person name="Zeng Q."/>
            <person name="Gargeya S."/>
            <person name="Fitzgerald M."/>
            <person name="Haas B."/>
            <person name="Abouelleil A."/>
            <person name="Alvarado L."/>
            <person name="Arachchi H.M."/>
            <person name="Berlin A."/>
            <person name="Chapman S.B."/>
            <person name="Goldberg J."/>
            <person name="Griggs A."/>
            <person name="Gujja S."/>
            <person name="Hansen M."/>
            <person name="Howarth C."/>
            <person name="Imamovic A."/>
            <person name="Larimer J."/>
            <person name="McCowen C."/>
            <person name="Montmayeur A."/>
            <person name="Murphy C."/>
            <person name="Neiman D."/>
            <person name="Pearson M."/>
            <person name="Priest M."/>
            <person name="Roberts A."/>
            <person name="Saif S."/>
            <person name="Shea T."/>
            <person name="Sisk P."/>
            <person name="Sykes S."/>
            <person name="Wortman J."/>
            <person name="Nusbaum C."/>
            <person name="Birren B."/>
        </authorList>
    </citation>
    <scope>NUCLEOTIDE SEQUENCE [LARGE SCALE GENOMIC DNA]</scope>
    <source>
        <strain evidence="2 3">ACS-279-V-Col4</strain>
    </source>
</reference>
<protein>
    <recommendedName>
        <fullName evidence="1">HTH cro/C1-type domain-containing protein</fullName>
    </recommendedName>
</protein>
<evidence type="ECO:0000313" key="2">
    <source>
        <dbReference type="EMBL" id="EJZ84939.1"/>
    </source>
</evidence>
<dbReference type="SMART" id="SM00530">
    <property type="entry name" value="HTH_XRE"/>
    <property type="match status" value="1"/>
</dbReference>
<accession>K0YZ23</accession>
<comment type="caution">
    <text evidence="2">The sequence shown here is derived from an EMBL/GenBank/DDBJ whole genome shotgun (WGS) entry which is preliminary data.</text>
</comment>
<gene>
    <name evidence="2" type="ORF">HMPREF9241_01715</name>
</gene>
<sequence length="182" mass="20689">MEPIEITARRSALGLNQADFARLLGVKQATISHWETGIRTPSNPDRLMGEIAQFERLHQQIVDETLQILRTTLDSTEDTPVFVATFADDEDYWEVDAQAKQLTLPAAFHRSATAQAAQEAEAEHGVRVEIRETRTRSTISKEIADIKELQADLDLENPEELTQFDILDAERLELEEELKNLY</sequence>
<dbReference type="RefSeq" id="WP_006681911.1">
    <property type="nucleotide sequence ID" value="NZ_JH815212.1"/>
</dbReference>
<evidence type="ECO:0000259" key="1">
    <source>
        <dbReference type="PROSITE" id="PS50943"/>
    </source>
</evidence>
<dbReference type="eggNOG" id="ENOG5031HRI">
    <property type="taxonomic scope" value="Bacteria"/>
</dbReference>
<dbReference type="AlphaFoldDB" id="K0YZ23"/>
<dbReference type="PATRIC" id="fig|883077.3.peg.1728"/>
<organism evidence="2 3">
    <name type="scientific">Schaalia turicensis ACS-279-V-Col4</name>
    <dbReference type="NCBI Taxonomy" id="883077"/>
    <lineage>
        <taxon>Bacteria</taxon>
        <taxon>Bacillati</taxon>
        <taxon>Actinomycetota</taxon>
        <taxon>Actinomycetes</taxon>
        <taxon>Actinomycetales</taxon>
        <taxon>Actinomycetaceae</taxon>
        <taxon>Schaalia</taxon>
    </lineage>
</organism>
<dbReference type="Pfam" id="PF01381">
    <property type="entry name" value="HTH_3"/>
    <property type="match status" value="1"/>
</dbReference>
<dbReference type="EMBL" id="AGWQ01000010">
    <property type="protein sequence ID" value="EJZ84939.1"/>
    <property type="molecule type" value="Genomic_DNA"/>
</dbReference>
<name>K0YZ23_9ACTO</name>
<dbReference type="STRING" id="883077.HMPREF9241_01715"/>